<feature type="chain" id="PRO_5021386125" evidence="1">
    <location>
        <begin position="16"/>
        <end position="84"/>
    </location>
</feature>
<name>A0A4Y2SZE5_ARAVE</name>
<organism evidence="2 3">
    <name type="scientific">Araneus ventricosus</name>
    <name type="common">Orbweaver spider</name>
    <name type="synonym">Epeira ventricosa</name>
    <dbReference type="NCBI Taxonomy" id="182803"/>
    <lineage>
        <taxon>Eukaryota</taxon>
        <taxon>Metazoa</taxon>
        <taxon>Ecdysozoa</taxon>
        <taxon>Arthropoda</taxon>
        <taxon>Chelicerata</taxon>
        <taxon>Arachnida</taxon>
        <taxon>Araneae</taxon>
        <taxon>Araneomorphae</taxon>
        <taxon>Entelegynae</taxon>
        <taxon>Araneoidea</taxon>
        <taxon>Araneidae</taxon>
        <taxon>Araneus</taxon>
    </lineage>
</organism>
<dbReference type="AlphaFoldDB" id="A0A4Y2SZE5"/>
<reference evidence="2 3" key="1">
    <citation type="journal article" date="2019" name="Sci. Rep.">
        <title>Orb-weaving spider Araneus ventricosus genome elucidates the spidroin gene catalogue.</title>
        <authorList>
            <person name="Kono N."/>
            <person name="Nakamura H."/>
            <person name="Ohtoshi R."/>
            <person name="Moran D.A.P."/>
            <person name="Shinohara A."/>
            <person name="Yoshida Y."/>
            <person name="Fujiwara M."/>
            <person name="Mori M."/>
            <person name="Tomita M."/>
            <person name="Arakawa K."/>
        </authorList>
    </citation>
    <scope>NUCLEOTIDE SEQUENCE [LARGE SCALE GENOMIC DNA]</scope>
</reference>
<evidence type="ECO:0000313" key="3">
    <source>
        <dbReference type="Proteomes" id="UP000499080"/>
    </source>
</evidence>
<evidence type="ECO:0000256" key="1">
    <source>
        <dbReference type="SAM" id="SignalP"/>
    </source>
</evidence>
<accession>A0A4Y2SZE5</accession>
<dbReference type="Proteomes" id="UP000499080">
    <property type="component" value="Unassembled WGS sequence"/>
</dbReference>
<keyword evidence="1" id="KW-0732">Signal</keyword>
<proteinExistence type="predicted"/>
<protein>
    <submittedName>
        <fullName evidence="2">Uncharacterized protein</fullName>
    </submittedName>
</protein>
<comment type="caution">
    <text evidence="2">The sequence shown here is derived from an EMBL/GenBank/DDBJ whole genome shotgun (WGS) entry which is preliminary data.</text>
</comment>
<sequence length="84" mass="9632">MIMLLLSCWLEAWQSPQIFEDCCSKRTDCDLRGLLEKVSVDFVWKSVTSLWFFGEPLFLGLADDRFVKLLPVCLEDLLGSGIMI</sequence>
<gene>
    <name evidence="2" type="ORF">AVEN_40442_1</name>
</gene>
<dbReference type="EMBL" id="BGPR01025051">
    <property type="protein sequence ID" value="GBN93637.1"/>
    <property type="molecule type" value="Genomic_DNA"/>
</dbReference>
<keyword evidence="3" id="KW-1185">Reference proteome</keyword>
<evidence type="ECO:0000313" key="2">
    <source>
        <dbReference type="EMBL" id="GBN93637.1"/>
    </source>
</evidence>
<feature type="signal peptide" evidence="1">
    <location>
        <begin position="1"/>
        <end position="15"/>
    </location>
</feature>